<dbReference type="GO" id="GO:0010124">
    <property type="term" value="P:phenylacetate catabolic process"/>
    <property type="evidence" value="ECO:0007669"/>
    <property type="project" value="InterPro"/>
</dbReference>
<dbReference type="Proteomes" id="UP000198584">
    <property type="component" value="Unassembled WGS sequence"/>
</dbReference>
<dbReference type="InterPro" id="IPR007814">
    <property type="entry name" value="PaaA_PaaC"/>
</dbReference>
<proteinExistence type="predicted"/>
<protein>
    <submittedName>
        <fullName evidence="1">1,2-phenylacetyl-CoA epoxidase, catalytic subunit</fullName>
    </submittedName>
</protein>
<dbReference type="STRING" id="571932.SAMN05421743_103205"/>
<dbReference type="PANTHER" id="PTHR30458">
    <property type="entry name" value="PHENYLACETIC ACID DEGRADATION PROTEIN PAA"/>
    <property type="match status" value="1"/>
</dbReference>
<dbReference type="Pfam" id="PF05138">
    <property type="entry name" value="PaaA_PaaC"/>
    <property type="match status" value="1"/>
</dbReference>
<dbReference type="GO" id="GO:0005829">
    <property type="term" value="C:cytosol"/>
    <property type="evidence" value="ECO:0007669"/>
    <property type="project" value="TreeGrafter"/>
</dbReference>
<dbReference type="InterPro" id="IPR012347">
    <property type="entry name" value="Ferritin-like"/>
</dbReference>
<reference evidence="1 2" key="1">
    <citation type="submission" date="2016-10" db="EMBL/GenBank/DDBJ databases">
        <authorList>
            <person name="de Groot N.N."/>
        </authorList>
    </citation>
    <scope>NUCLEOTIDE SEQUENCE [LARGE SCALE GENOMIC DNA]</scope>
    <source>
        <strain evidence="1 2">CCM7597</strain>
    </source>
</reference>
<accession>A0A1H3ZDM7</accession>
<sequence>MNEQQINALVELAETIADNKFIMGEQLVELGVSGPNLEASLASISMAQGDLGHARLLYRWSFEVQGKRAGKVDVKEQTGKAFNQIVNASNWVELLAGLYVNNVAINLVMEELMKNKGEELNAQFAKMSNELTEHVMYAKNWCLQLLEDQGSIPRRTRVDLEKAYHHAGEWIRQVEGSQPLIEAGVVSESSKLSSAFASAMNEVLGERYVSHV</sequence>
<dbReference type="RefSeq" id="WP_093043105.1">
    <property type="nucleotide sequence ID" value="NZ_FNQR01000003.1"/>
</dbReference>
<organism evidence="1 2">
    <name type="scientific">Thalassobacillus cyri</name>
    <dbReference type="NCBI Taxonomy" id="571932"/>
    <lineage>
        <taxon>Bacteria</taxon>
        <taxon>Bacillati</taxon>
        <taxon>Bacillota</taxon>
        <taxon>Bacilli</taxon>
        <taxon>Bacillales</taxon>
        <taxon>Bacillaceae</taxon>
        <taxon>Thalassobacillus</taxon>
    </lineage>
</organism>
<keyword evidence="2" id="KW-1185">Reference proteome</keyword>
<dbReference type="InterPro" id="IPR009078">
    <property type="entry name" value="Ferritin-like_SF"/>
</dbReference>
<dbReference type="EMBL" id="FNQR01000003">
    <property type="protein sequence ID" value="SEA21628.1"/>
    <property type="molecule type" value="Genomic_DNA"/>
</dbReference>
<dbReference type="SUPFAM" id="SSF47240">
    <property type="entry name" value="Ferritin-like"/>
    <property type="match status" value="1"/>
</dbReference>
<dbReference type="PANTHER" id="PTHR30458:SF0">
    <property type="entry name" value="1,2-PHENYLACETYL-COA EPOXIDASE, SUBUNIT C"/>
    <property type="match status" value="1"/>
</dbReference>
<dbReference type="InterPro" id="IPR052703">
    <property type="entry name" value="Aromatic_CoA_ox/epox"/>
</dbReference>
<dbReference type="OrthoDB" id="2680510at2"/>
<dbReference type="Gene3D" id="1.20.1260.10">
    <property type="match status" value="1"/>
</dbReference>
<name>A0A1H3ZDM7_9BACI</name>
<dbReference type="AlphaFoldDB" id="A0A1H3ZDM7"/>
<gene>
    <name evidence="1" type="ORF">SAMN05421743_103205</name>
</gene>
<evidence type="ECO:0000313" key="2">
    <source>
        <dbReference type="Proteomes" id="UP000198584"/>
    </source>
</evidence>
<evidence type="ECO:0000313" key="1">
    <source>
        <dbReference type="EMBL" id="SEA21628.1"/>
    </source>
</evidence>